<organism evidence="8 9">
    <name type="scientific">Pseudopedobacter beijingensis</name>
    <dbReference type="NCBI Taxonomy" id="1207056"/>
    <lineage>
        <taxon>Bacteria</taxon>
        <taxon>Pseudomonadati</taxon>
        <taxon>Bacteroidota</taxon>
        <taxon>Sphingobacteriia</taxon>
        <taxon>Sphingobacteriales</taxon>
        <taxon>Sphingobacteriaceae</taxon>
        <taxon>Pseudopedobacter</taxon>
    </lineage>
</organism>
<dbReference type="Pfam" id="PF07980">
    <property type="entry name" value="SusD_RagB"/>
    <property type="match status" value="2"/>
</dbReference>
<evidence type="ECO:0000256" key="3">
    <source>
        <dbReference type="ARBA" id="ARBA00022729"/>
    </source>
</evidence>
<protein>
    <submittedName>
        <fullName evidence="8">RagB/SusD family nutrient uptake outer membrane protein</fullName>
    </submittedName>
</protein>
<evidence type="ECO:0000259" key="7">
    <source>
        <dbReference type="Pfam" id="PF14322"/>
    </source>
</evidence>
<dbReference type="CDD" id="cd08977">
    <property type="entry name" value="SusD"/>
    <property type="match status" value="1"/>
</dbReference>
<dbReference type="InterPro" id="IPR012944">
    <property type="entry name" value="SusD_RagB_dom"/>
</dbReference>
<keyword evidence="9" id="KW-1185">Reference proteome</keyword>
<feature type="domain" description="SusD-like N-terminal" evidence="7">
    <location>
        <begin position="21"/>
        <end position="221"/>
    </location>
</feature>
<dbReference type="InterPro" id="IPR011990">
    <property type="entry name" value="TPR-like_helical_dom_sf"/>
</dbReference>
<evidence type="ECO:0000256" key="5">
    <source>
        <dbReference type="ARBA" id="ARBA00023237"/>
    </source>
</evidence>
<feature type="domain" description="RagB/SusD" evidence="6">
    <location>
        <begin position="350"/>
        <end position="437"/>
    </location>
</feature>
<evidence type="ECO:0000313" key="9">
    <source>
        <dbReference type="Proteomes" id="UP001597118"/>
    </source>
</evidence>
<accession>A0ABW4IEK4</accession>
<comment type="similarity">
    <text evidence="2">Belongs to the SusD family.</text>
</comment>
<dbReference type="SUPFAM" id="SSF48452">
    <property type="entry name" value="TPR-like"/>
    <property type="match status" value="1"/>
</dbReference>
<feature type="domain" description="RagB/SusD" evidence="6">
    <location>
        <begin position="531"/>
        <end position="632"/>
    </location>
</feature>
<evidence type="ECO:0000313" key="8">
    <source>
        <dbReference type="EMBL" id="MFD1631195.1"/>
    </source>
</evidence>
<evidence type="ECO:0000256" key="4">
    <source>
        <dbReference type="ARBA" id="ARBA00023136"/>
    </source>
</evidence>
<keyword evidence="5" id="KW-0998">Cell outer membrane</keyword>
<dbReference type="EMBL" id="JBHUDG010000043">
    <property type="protein sequence ID" value="MFD1631195.1"/>
    <property type="molecule type" value="Genomic_DNA"/>
</dbReference>
<dbReference type="Pfam" id="PF14322">
    <property type="entry name" value="SusD-like_3"/>
    <property type="match status" value="1"/>
</dbReference>
<evidence type="ECO:0000259" key="6">
    <source>
        <dbReference type="Pfam" id="PF07980"/>
    </source>
</evidence>
<gene>
    <name evidence="8" type="ORF">ACFSAH_15065</name>
</gene>
<dbReference type="RefSeq" id="WP_379663564.1">
    <property type="nucleotide sequence ID" value="NZ_JBHUDG010000043.1"/>
</dbReference>
<dbReference type="Gene3D" id="1.25.40.390">
    <property type="match status" value="1"/>
</dbReference>
<sequence>MKNKFIITLLLAGTVFSSCEKFLDTKPTDSYTPANYYETADQLQVALNGIYSNMMYERMYGQVLNYNFTSTTDEMLPNRPVNGEARGVYYSSYSAGHTYISDVWRWPYLGINNANMLLENINKPTMDEKKRGYIKGQALFLRAFNYFILTTNFGEVPLILKSPGIGEVNIPAASQEQIYQQMEADLKEAEILLQDRTVTSVGYSDVVTITAVQAMLAKIYLYWAGFPLNKTEKYKDVVTYANKVINSGIHRLNPDYRQIFINLCQDKYDVREMILEWGSFGAAAGVTNKTGNDIGNFIGVTSGYRTFDPTSYNAASWVSITKKLFDSYQVDPNSTLVNKASYDIRRDWNCADYYFSTSDVKRVKAARNNIWQMSCGKFRREYCPQDSRLNGTYNINWPVIRYSDVLLMKAEALNMLPEYTTPPQEAYDAINEVRKRAYGTMYGNIVKSITVTNGGSGYSSATPPAVTISGGGGAGATAVAVVNSSGKVTGIKLENRVDFVAGSYYTSAPTITIASPASGTTATATATITNGSEYLLNPALSKTQFFQAVKDERMRELCFEASRKADLIRWGNFVDDMSAFSSYALQNDITNSSTGNNNGYLGIQGITQRHVLLPKPTYELNLNRELKQNPGY</sequence>
<comment type="subcellular location">
    <subcellularLocation>
        <location evidence="1">Cell outer membrane</location>
    </subcellularLocation>
</comment>
<keyword evidence="3" id="KW-0732">Signal</keyword>
<dbReference type="PROSITE" id="PS51257">
    <property type="entry name" value="PROKAR_LIPOPROTEIN"/>
    <property type="match status" value="1"/>
</dbReference>
<reference evidence="9" key="1">
    <citation type="journal article" date="2019" name="Int. J. Syst. Evol. Microbiol.">
        <title>The Global Catalogue of Microorganisms (GCM) 10K type strain sequencing project: providing services to taxonomists for standard genome sequencing and annotation.</title>
        <authorList>
            <consortium name="The Broad Institute Genomics Platform"/>
            <consortium name="The Broad Institute Genome Sequencing Center for Infectious Disease"/>
            <person name="Wu L."/>
            <person name="Ma J."/>
        </authorList>
    </citation>
    <scope>NUCLEOTIDE SEQUENCE [LARGE SCALE GENOMIC DNA]</scope>
    <source>
        <strain evidence="9">CCUG 53762</strain>
    </source>
</reference>
<proteinExistence type="inferred from homology"/>
<dbReference type="InterPro" id="IPR033985">
    <property type="entry name" value="SusD-like_N"/>
</dbReference>
<evidence type="ECO:0000256" key="2">
    <source>
        <dbReference type="ARBA" id="ARBA00006275"/>
    </source>
</evidence>
<comment type="caution">
    <text evidence="8">The sequence shown here is derived from an EMBL/GenBank/DDBJ whole genome shotgun (WGS) entry which is preliminary data.</text>
</comment>
<evidence type="ECO:0000256" key="1">
    <source>
        <dbReference type="ARBA" id="ARBA00004442"/>
    </source>
</evidence>
<dbReference type="Proteomes" id="UP001597118">
    <property type="component" value="Unassembled WGS sequence"/>
</dbReference>
<name>A0ABW4IEK4_9SPHI</name>
<keyword evidence="4" id="KW-0472">Membrane</keyword>